<reference evidence="17 18" key="1">
    <citation type="submission" date="2017-06" db="EMBL/GenBank/DDBJ databases">
        <title>Azoarcus.</title>
        <authorList>
            <person name="Woo J.-H."/>
            <person name="Kim H.-S."/>
        </authorList>
    </citation>
    <scope>NUCLEOTIDE SEQUENCE [LARGE SCALE GENOMIC DNA]</scope>
    <source>
        <strain evidence="17 18">TSPY31</strain>
    </source>
</reference>
<evidence type="ECO:0000259" key="15">
    <source>
        <dbReference type="Pfam" id="PF00224"/>
    </source>
</evidence>
<dbReference type="InterPro" id="IPR011037">
    <property type="entry name" value="Pyrv_Knase-like_insert_dom_sf"/>
</dbReference>
<evidence type="ECO:0000256" key="5">
    <source>
        <dbReference type="ARBA" id="ARBA00022679"/>
    </source>
</evidence>
<dbReference type="InterPro" id="IPR018209">
    <property type="entry name" value="Pyrv_Knase_AS"/>
</dbReference>
<dbReference type="Gene3D" id="2.40.33.10">
    <property type="entry name" value="PK beta-barrel domain-like"/>
    <property type="match status" value="1"/>
</dbReference>
<dbReference type="SUPFAM" id="SSF52935">
    <property type="entry name" value="PK C-terminal domain-like"/>
    <property type="match status" value="1"/>
</dbReference>
<keyword evidence="6" id="KW-0479">Metal-binding</keyword>
<dbReference type="GO" id="GO:0030955">
    <property type="term" value="F:potassium ion binding"/>
    <property type="evidence" value="ECO:0007669"/>
    <property type="project" value="UniProtKB-UniRule"/>
</dbReference>
<dbReference type="InterPro" id="IPR015795">
    <property type="entry name" value="Pyrv_Knase_C"/>
</dbReference>
<comment type="cofactor">
    <cofactor evidence="1">
        <name>K(+)</name>
        <dbReference type="ChEBI" id="CHEBI:29103"/>
    </cofactor>
</comment>
<feature type="domain" description="Pyruvate kinase C-terminal" evidence="16">
    <location>
        <begin position="356"/>
        <end position="469"/>
    </location>
</feature>
<keyword evidence="9" id="KW-0067">ATP-binding</keyword>
<feature type="domain" description="Pyruvate kinase barrel" evidence="15">
    <location>
        <begin position="3"/>
        <end position="323"/>
    </location>
</feature>
<evidence type="ECO:0000313" key="17">
    <source>
        <dbReference type="EMBL" id="AWI77337.1"/>
    </source>
</evidence>
<evidence type="ECO:0000256" key="4">
    <source>
        <dbReference type="ARBA" id="ARBA00012142"/>
    </source>
</evidence>
<dbReference type="PANTHER" id="PTHR11817">
    <property type="entry name" value="PYRUVATE KINASE"/>
    <property type="match status" value="1"/>
</dbReference>
<dbReference type="GO" id="GO:0016301">
    <property type="term" value="F:kinase activity"/>
    <property type="evidence" value="ECO:0007669"/>
    <property type="project" value="UniProtKB-KW"/>
</dbReference>
<dbReference type="NCBIfam" id="TIGR01064">
    <property type="entry name" value="pyruv_kin"/>
    <property type="match status" value="1"/>
</dbReference>
<organism evidence="17 18">
    <name type="scientific">Parazoarcus communis</name>
    <dbReference type="NCBI Taxonomy" id="41977"/>
    <lineage>
        <taxon>Bacteria</taxon>
        <taxon>Pseudomonadati</taxon>
        <taxon>Pseudomonadota</taxon>
        <taxon>Betaproteobacteria</taxon>
        <taxon>Rhodocyclales</taxon>
        <taxon>Zoogloeaceae</taxon>
        <taxon>Parazoarcus</taxon>
    </lineage>
</organism>
<dbReference type="Gene3D" id="3.20.20.60">
    <property type="entry name" value="Phosphoenolpyruvate-binding domains"/>
    <property type="match status" value="1"/>
</dbReference>
<dbReference type="FunFam" id="2.40.33.10:FF:000001">
    <property type="entry name" value="Pyruvate kinase"/>
    <property type="match status" value="1"/>
</dbReference>
<dbReference type="AlphaFoldDB" id="A0A2U8GUE6"/>
<dbReference type="PRINTS" id="PR01050">
    <property type="entry name" value="PYRUVTKNASE"/>
</dbReference>
<keyword evidence="8 14" id="KW-0418">Kinase</keyword>
<comment type="catalytic activity">
    <reaction evidence="14">
        <text>pyruvate + ATP = phosphoenolpyruvate + ADP + H(+)</text>
        <dbReference type="Rhea" id="RHEA:18157"/>
        <dbReference type="ChEBI" id="CHEBI:15361"/>
        <dbReference type="ChEBI" id="CHEBI:15378"/>
        <dbReference type="ChEBI" id="CHEBI:30616"/>
        <dbReference type="ChEBI" id="CHEBI:58702"/>
        <dbReference type="ChEBI" id="CHEBI:456216"/>
        <dbReference type="EC" id="2.7.1.40"/>
    </reaction>
</comment>
<evidence type="ECO:0000256" key="9">
    <source>
        <dbReference type="ARBA" id="ARBA00022840"/>
    </source>
</evidence>
<evidence type="ECO:0000256" key="14">
    <source>
        <dbReference type="RuleBase" id="RU000504"/>
    </source>
</evidence>
<keyword evidence="7" id="KW-0547">Nucleotide-binding</keyword>
<dbReference type="UniPathway" id="UPA00109">
    <property type="reaction ID" value="UER00188"/>
</dbReference>
<comment type="similarity">
    <text evidence="3 14">Belongs to the pyruvate kinase family.</text>
</comment>
<protein>
    <recommendedName>
        <fullName evidence="4 13">Pyruvate kinase</fullName>
        <ecNumber evidence="4 13">2.7.1.40</ecNumber>
    </recommendedName>
</protein>
<evidence type="ECO:0000313" key="18">
    <source>
        <dbReference type="Proteomes" id="UP000244930"/>
    </source>
</evidence>
<dbReference type="EMBL" id="CP022187">
    <property type="protein sequence ID" value="AWI77337.1"/>
    <property type="molecule type" value="Genomic_DNA"/>
</dbReference>
<evidence type="ECO:0000256" key="12">
    <source>
        <dbReference type="ARBA" id="ARBA00023317"/>
    </source>
</evidence>
<dbReference type="InterPro" id="IPR015813">
    <property type="entry name" value="Pyrv/PenolPyrv_kinase-like_dom"/>
</dbReference>
<accession>A0A2U8GUE6</accession>
<name>A0A2U8GUE6_9RHOO</name>
<dbReference type="SUPFAM" id="SSF51621">
    <property type="entry name" value="Phosphoenolpyruvate/pyruvate domain"/>
    <property type="match status" value="1"/>
</dbReference>
<keyword evidence="12 17" id="KW-0670">Pyruvate</keyword>
<dbReference type="Pfam" id="PF02887">
    <property type="entry name" value="PK_C"/>
    <property type="match status" value="1"/>
</dbReference>
<dbReference type="InterPro" id="IPR015806">
    <property type="entry name" value="Pyrv_Knase_insert_dom_sf"/>
</dbReference>
<keyword evidence="10 14" id="KW-0460">Magnesium</keyword>
<evidence type="ECO:0000256" key="8">
    <source>
        <dbReference type="ARBA" id="ARBA00022777"/>
    </source>
</evidence>
<dbReference type="InterPro" id="IPR015793">
    <property type="entry name" value="Pyrv_Knase_brl"/>
</dbReference>
<evidence type="ECO:0000256" key="3">
    <source>
        <dbReference type="ARBA" id="ARBA00008663"/>
    </source>
</evidence>
<dbReference type="SUPFAM" id="SSF50800">
    <property type="entry name" value="PK beta-barrel domain-like"/>
    <property type="match status" value="1"/>
</dbReference>
<dbReference type="GO" id="GO:0000287">
    <property type="term" value="F:magnesium ion binding"/>
    <property type="evidence" value="ECO:0007669"/>
    <property type="project" value="UniProtKB-UniRule"/>
</dbReference>
<comment type="pathway">
    <text evidence="2 14">Carbohydrate degradation; glycolysis; pyruvate from D-glyceraldehyde 3-phosphate: step 5/5.</text>
</comment>
<dbReference type="InterPro" id="IPR040442">
    <property type="entry name" value="Pyrv_kinase-like_dom_sf"/>
</dbReference>
<dbReference type="NCBIfam" id="NF004491">
    <property type="entry name" value="PRK05826.1"/>
    <property type="match status" value="1"/>
</dbReference>
<keyword evidence="5 14" id="KW-0808">Transferase</keyword>
<gene>
    <name evidence="17" type="primary">pyk</name>
    <name evidence="17" type="ORF">CEW83_20590</name>
</gene>
<sequence>MPRHTKIVATLGPASTDPHVLERMVHAGVDVVRMNFSHGKAEDHIARASAIREASARTGRPVGILADLQGPKIRVGKFENGRVTLTGDAPFILDARCETGNGERVGLDYKDLPKDVKPGDVLLLDDGRLKLVVERVFGHEIHTRVRVGGELSNNKGINRQGGGLTAPALTAKDMDDIKTAAQIGVDFVAVSFPKSAADMYMARQLLRAAGSEAMLIAKIERTEAVANLNEILDASDGIMVARGDLAVEVGDAAVPALQKKMIRAARDRNKLTITATQMMESMIASPVPTRAEVSDVANAVLDGTDAVMLSAETASGNFPVEVVEAMSRVCLEAEKSAEIGLDREVLDRVFTRIDQSIAMAAIWTAYHLKVKAIASLTQTGSTALWMSRPICGVPIYALTPEISARNQMTLYREVYPLLMSQLHVDRDVLLWEAEQILLDQGVVEYGDLIVLTIGEPIGTTGGTNTLKIVRVGDHHPPNSDE</sequence>
<dbReference type="Proteomes" id="UP000244930">
    <property type="component" value="Chromosome"/>
</dbReference>
<dbReference type="PROSITE" id="PS00110">
    <property type="entry name" value="PYRUVATE_KINASE"/>
    <property type="match status" value="1"/>
</dbReference>
<proteinExistence type="inferred from homology"/>
<dbReference type="RefSeq" id="WP_108951035.1">
    <property type="nucleotide sequence ID" value="NZ_CP022187.1"/>
</dbReference>
<dbReference type="Pfam" id="PF00224">
    <property type="entry name" value="PK"/>
    <property type="match status" value="1"/>
</dbReference>
<evidence type="ECO:0000256" key="11">
    <source>
        <dbReference type="ARBA" id="ARBA00023152"/>
    </source>
</evidence>
<dbReference type="Gene3D" id="3.40.1380.20">
    <property type="entry name" value="Pyruvate kinase, C-terminal domain"/>
    <property type="match status" value="1"/>
</dbReference>
<dbReference type="NCBIfam" id="NF004978">
    <property type="entry name" value="PRK06354.1"/>
    <property type="match status" value="1"/>
</dbReference>
<dbReference type="GO" id="GO:0004743">
    <property type="term" value="F:pyruvate kinase activity"/>
    <property type="evidence" value="ECO:0007669"/>
    <property type="project" value="UniProtKB-UniRule"/>
</dbReference>
<dbReference type="InterPro" id="IPR001697">
    <property type="entry name" value="Pyr_Knase"/>
</dbReference>
<dbReference type="KEGG" id="acom:CEW83_20590"/>
<dbReference type="InterPro" id="IPR036918">
    <property type="entry name" value="Pyrv_Knase_C_sf"/>
</dbReference>
<keyword evidence="11 14" id="KW-0324">Glycolysis</keyword>
<evidence type="ECO:0000259" key="16">
    <source>
        <dbReference type="Pfam" id="PF02887"/>
    </source>
</evidence>
<evidence type="ECO:0000256" key="1">
    <source>
        <dbReference type="ARBA" id="ARBA00001958"/>
    </source>
</evidence>
<evidence type="ECO:0000256" key="7">
    <source>
        <dbReference type="ARBA" id="ARBA00022741"/>
    </source>
</evidence>
<keyword evidence="18" id="KW-1185">Reference proteome</keyword>
<evidence type="ECO:0000256" key="6">
    <source>
        <dbReference type="ARBA" id="ARBA00022723"/>
    </source>
</evidence>
<evidence type="ECO:0000256" key="2">
    <source>
        <dbReference type="ARBA" id="ARBA00004997"/>
    </source>
</evidence>
<dbReference type="EC" id="2.7.1.40" evidence="4 13"/>
<evidence type="ECO:0000256" key="10">
    <source>
        <dbReference type="ARBA" id="ARBA00022842"/>
    </source>
</evidence>
<evidence type="ECO:0000256" key="13">
    <source>
        <dbReference type="NCBIfam" id="TIGR01064"/>
    </source>
</evidence>
<dbReference type="GO" id="GO:0005524">
    <property type="term" value="F:ATP binding"/>
    <property type="evidence" value="ECO:0007669"/>
    <property type="project" value="UniProtKB-KW"/>
</dbReference>